<comment type="similarity">
    <text evidence="1 5">Belongs to the glycosyl hydrolase 32 family.</text>
</comment>
<protein>
    <recommendedName>
        <fullName evidence="2">beta-fructofuranosidase</fullName>
        <ecNumber evidence="2">3.2.1.26</ecNumber>
    </recommendedName>
</protein>
<dbReference type="Pfam" id="PF08244">
    <property type="entry name" value="Glyco_hydro_32C"/>
    <property type="match status" value="1"/>
</dbReference>
<dbReference type="KEGG" id="sgq:SGLAD_v1c07540"/>
<dbReference type="InterPro" id="IPR013320">
    <property type="entry name" value="ConA-like_dom_sf"/>
</dbReference>
<feature type="domain" description="Glycosyl hydrolase family 32 C-terminal" evidence="7">
    <location>
        <begin position="357"/>
        <end position="475"/>
    </location>
</feature>
<dbReference type="InterPro" id="IPR013189">
    <property type="entry name" value="Glyco_hydro_32_C"/>
</dbReference>
<evidence type="ECO:0000256" key="4">
    <source>
        <dbReference type="ARBA" id="ARBA00023295"/>
    </source>
</evidence>
<evidence type="ECO:0000259" key="7">
    <source>
        <dbReference type="Pfam" id="PF08244"/>
    </source>
</evidence>
<dbReference type="AlphaFoldDB" id="A0A4P7AJN1"/>
<dbReference type="Gene3D" id="2.115.10.20">
    <property type="entry name" value="Glycosyl hydrolase domain, family 43"/>
    <property type="match status" value="1"/>
</dbReference>
<dbReference type="InterPro" id="IPR001362">
    <property type="entry name" value="Glyco_hydro_32"/>
</dbReference>
<dbReference type="RefSeq" id="WP_134297756.1">
    <property type="nucleotide sequence ID" value="NZ_CP038013.1"/>
</dbReference>
<proteinExistence type="inferred from homology"/>
<sequence length="483" mass="57274">MKRIEEIKWKKHDQIDQKYYDQANKLVEEDVYFRPTYHIAPPNGLLNDPNALLFKDGVHHIHYQWTPIEPFHGFKHWRYLTTKDFITYQDHGVSVTPDHEKEEYGAFSGSAYDFGDQVKIYYTGNMEDGKGNMSEELQLVADFVDGKVINKKVAVEWDETKFTPHARDPKIFEHNHRKYMIFGVQCKEDELGGLAVYEMHDFDKFEFKTILRPSIKGNTYGYMWECPNLDKLDGKYLFFISAEGYFNDSNKYELNNSRNVVYTLLDKIDFDSNELHEKFPLMQMDYGYDYYAPQTYWKDNSLLCYGWFGCVDVQYPTDRYSWHSMLTIPRELGFDGEQLTQKPFSDFCDQVLTNTVTKKTSLIQVSKAKHLKFELVGNTSFKILNDNNEYLEVQFNEEEIMMDRTNQGEKVDWDYETPRYAVRKVKQKSQVVEIFIDSSSIELFADDYKTVFSSRFFVKNFNRIEFSNEQEFEISDIRPMLVK</sequence>
<dbReference type="Pfam" id="PF00251">
    <property type="entry name" value="Glyco_hydro_32N"/>
    <property type="match status" value="1"/>
</dbReference>
<dbReference type="CDD" id="cd18623">
    <property type="entry name" value="GH32_ScrB-like"/>
    <property type="match status" value="1"/>
</dbReference>
<dbReference type="GO" id="GO:0004564">
    <property type="term" value="F:beta-fructofuranosidase activity"/>
    <property type="evidence" value="ECO:0007669"/>
    <property type="project" value="UniProtKB-EC"/>
</dbReference>
<evidence type="ECO:0000256" key="2">
    <source>
        <dbReference type="ARBA" id="ARBA00012758"/>
    </source>
</evidence>
<dbReference type="EMBL" id="CP038013">
    <property type="protein sequence ID" value="QBQ07953.1"/>
    <property type="molecule type" value="Genomic_DNA"/>
</dbReference>
<dbReference type="SUPFAM" id="SSF49899">
    <property type="entry name" value="Concanavalin A-like lectins/glucanases"/>
    <property type="match status" value="1"/>
</dbReference>
<dbReference type="InterPro" id="IPR013148">
    <property type="entry name" value="Glyco_hydro_32_N"/>
</dbReference>
<dbReference type="OrthoDB" id="9759709at2"/>
<dbReference type="InterPro" id="IPR051214">
    <property type="entry name" value="GH32_Enzymes"/>
</dbReference>
<gene>
    <name evidence="8" type="primary">scrB</name>
    <name evidence="8" type="ORF">SGLAD_v1c07540</name>
</gene>
<evidence type="ECO:0000313" key="8">
    <source>
        <dbReference type="EMBL" id="QBQ07953.1"/>
    </source>
</evidence>
<dbReference type="SMART" id="SM00640">
    <property type="entry name" value="Glyco_32"/>
    <property type="match status" value="1"/>
</dbReference>
<evidence type="ECO:0000313" key="9">
    <source>
        <dbReference type="Proteomes" id="UP000294309"/>
    </source>
</evidence>
<dbReference type="GO" id="GO:0005975">
    <property type="term" value="P:carbohydrate metabolic process"/>
    <property type="evidence" value="ECO:0007669"/>
    <property type="project" value="InterPro"/>
</dbReference>
<evidence type="ECO:0000256" key="1">
    <source>
        <dbReference type="ARBA" id="ARBA00009902"/>
    </source>
</evidence>
<evidence type="ECO:0000256" key="3">
    <source>
        <dbReference type="ARBA" id="ARBA00022801"/>
    </source>
</evidence>
<keyword evidence="4 5" id="KW-0326">Glycosidase</keyword>
<reference evidence="8 9" key="1">
    <citation type="submission" date="2019-03" db="EMBL/GenBank/DDBJ databases">
        <title>Complete genome sequence of Spiroplasma gladiatoris TG-1 (DSM 22552).</title>
        <authorList>
            <person name="Lin Y.-C."/>
            <person name="Chou L."/>
            <person name="Kuo C.-H."/>
        </authorList>
    </citation>
    <scope>NUCLEOTIDE SEQUENCE [LARGE SCALE GENOMIC DNA]</scope>
    <source>
        <strain evidence="8 9">TG-1</strain>
    </source>
</reference>
<keyword evidence="9" id="KW-1185">Reference proteome</keyword>
<dbReference type="SUPFAM" id="SSF75005">
    <property type="entry name" value="Arabinanase/levansucrase/invertase"/>
    <property type="match status" value="1"/>
</dbReference>
<dbReference type="PANTHER" id="PTHR43101">
    <property type="entry name" value="BETA-FRUCTOSIDASE"/>
    <property type="match status" value="1"/>
</dbReference>
<name>A0A4P7AJN1_9MOLU</name>
<dbReference type="InterPro" id="IPR018053">
    <property type="entry name" value="Glyco_hydro_32_AS"/>
</dbReference>
<evidence type="ECO:0000259" key="6">
    <source>
        <dbReference type="Pfam" id="PF00251"/>
    </source>
</evidence>
<dbReference type="EC" id="3.2.1.26" evidence="2"/>
<organism evidence="8 9">
    <name type="scientific">Spiroplasma gladiatoris</name>
    <dbReference type="NCBI Taxonomy" id="2143"/>
    <lineage>
        <taxon>Bacteria</taxon>
        <taxon>Bacillati</taxon>
        <taxon>Mycoplasmatota</taxon>
        <taxon>Mollicutes</taxon>
        <taxon>Entomoplasmatales</taxon>
        <taxon>Spiroplasmataceae</taxon>
        <taxon>Spiroplasma</taxon>
    </lineage>
</organism>
<dbReference type="InterPro" id="IPR023296">
    <property type="entry name" value="Glyco_hydro_beta-prop_sf"/>
</dbReference>
<dbReference type="Proteomes" id="UP000294309">
    <property type="component" value="Chromosome"/>
</dbReference>
<dbReference type="Gene3D" id="2.60.120.560">
    <property type="entry name" value="Exo-inulinase, domain 1"/>
    <property type="match status" value="1"/>
</dbReference>
<dbReference type="PROSITE" id="PS00609">
    <property type="entry name" value="GLYCOSYL_HYDROL_F32"/>
    <property type="match status" value="1"/>
</dbReference>
<keyword evidence="3 5" id="KW-0378">Hydrolase</keyword>
<accession>A0A4P7AJN1</accession>
<feature type="domain" description="Glycosyl hydrolase family 32 N-terminal" evidence="6">
    <location>
        <begin position="38"/>
        <end position="343"/>
    </location>
</feature>
<dbReference type="PANTHER" id="PTHR43101:SF1">
    <property type="entry name" value="BETA-FRUCTOSIDASE"/>
    <property type="match status" value="1"/>
</dbReference>
<evidence type="ECO:0000256" key="5">
    <source>
        <dbReference type="RuleBase" id="RU362110"/>
    </source>
</evidence>